<evidence type="ECO:0000313" key="3">
    <source>
        <dbReference type="Proteomes" id="UP000464657"/>
    </source>
</evidence>
<dbReference type="RefSeq" id="WP_160131412.1">
    <property type="nucleotide sequence ID" value="NZ_CP019288.1"/>
</dbReference>
<proteinExistence type="predicted"/>
<name>A0A7L4ZQY4_9FLAO</name>
<protein>
    <recommendedName>
        <fullName evidence="4">Sensor of ECF-type sigma factor</fullName>
    </recommendedName>
</protein>
<dbReference type="Proteomes" id="UP000464657">
    <property type="component" value="Chromosome"/>
</dbReference>
<evidence type="ECO:0008006" key="4">
    <source>
        <dbReference type="Google" id="ProtNLM"/>
    </source>
</evidence>
<dbReference type="EMBL" id="CP019288">
    <property type="protein sequence ID" value="QHI38889.1"/>
    <property type="molecule type" value="Genomic_DNA"/>
</dbReference>
<dbReference type="KEGG" id="kan:IMCC3317_42890"/>
<organism evidence="2 3">
    <name type="scientific">Kordia antarctica</name>
    <dbReference type="NCBI Taxonomy" id="1218801"/>
    <lineage>
        <taxon>Bacteria</taxon>
        <taxon>Pseudomonadati</taxon>
        <taxon>Bacteroidota</taxon>
        <taxon>Flavobacteriia</taxon>
        <taxon>Flavobacteriales</taxon>
        <taxon>Flavobacteriaceae</taxon>
        <taxon>Kordia</taxon>
    </lineage>
</organism>
<evidence type="ECO:0000313" key="2">
    <source>
        <dbReference type="EMBL" id="QHI38889.1"/>
    </source>
</evidence>
<feature type="chain" id="PRO_5029493786" description="Sensor of ECF-type sigma factor" evidence="1">
    <location>
        <begin position="22"/>
        <end position="154"/>
    </location>
</feature>
<reference evidence="2 3" key="1">
    <citation type="journal article" date="2013" name="Int. J. Syst. Evol. Microbiol.">
        <title>Kordia antarctica sp. nov., isolated from Antarctic seawater.</title>
        <authorList>
            <person name="Baek K."/>
            <person name="Choi A."/>
            <person name="Kang I."/>
            <person name="Lee K."/>
            <person name="Cho J.C."/>
        </authorList>
    </citation>
    <scope>NUCLEOTIDE SEQUENCE [LARGE SCALE GENOMIC DNA]</scope>
    <source>
        <strain evidence="2 3">IMCC3317</strain>
    </source>
</reference>
<sequence length="154" mass="18300">MKLYTTLFFLCFGLFAGMAQNGNFGKKNKEKIKVLKIAFFTENLDLTEKEAQQFWPVYNTYDDKNHELRVKGMNKIKRDVNNFESMTEAEAIIILNRIEALEMQVYENNRALMKKLRGILPAKKIIRLKKAERDFNRKLMKQFRDKHDKNKSMP</sequence>
<evidence type="ECO:0000256" key="1">
    <source>
        <dbReference type="SAM" id="SignalP"/>
    </source>
</evidence>
<keyword evidence="3" id="KW-1185">Reference proteome</keyword>
<keyword evidence="1" id="KW-0732">Signal</keyword>
<accession>A0A7L4ZQY4</accession>
<gene>
    <name evidence="2" type="ORF">IMCC3317_42890</name>
</gene>
<dbReference type="OrthoDB" id="675330at2"/>
<feature type="signal peptide" evidence="1">
    <location>
        <begin position="1"/>
        <end position="21"/>
    </location>
</feature>
<dbReference type="AlphaFoldDB" id="A0A7L4ZQY4"/>